<evidence type="ECO:0000259" key="2">
    <source>
        <dbReference type="Pfam" id="PF17107"/>
    </source>
</evidence>
<sequence length="208" mass="22211">MSGIEVIGLISSIISIVDTAVKIHNALKDADRLPRAFQEVALRLPVVTDTLTAVKGHLEENGIDEATFRAIMPVVQACGENAEALKDILQEVTVSPDHSRLQRYRLAIRRLGKGSQVEELMKALLENVQLLAGNRAMQSATGAQVGEVLEAIHALSEVPPSAPDTPGSMTFSHYGTGSQFNNADSGTQNINTGSGRQYVANSMTFGAD</sequence>
<accession>A0A022VVE4</accession>
<protein>
    <recommendedName>
        <fullName evidence="4">NACHT-NTPase and P-loop NTPases N-terminal domain-containing protein</fullName>
    </recommendedName>
</protein>
<organism evidence="3">
    <name type="scientific">Trichophyton rubrum CBS 288.86</name>
    <dbReference type="NCBI Taxonomy" id="1215330"/>
    <lineage>
        <taxon>Eukaryota</taxon>
        <taxon>Fungi</taxon>
        <taxon>Dikarya</taxon>
        <taxon>Ascomycota</taxon>
        <taxon>Pezizomycotina</taxon>
        <taxon>Eurotiomycetes</taxon>
        <taxon>Eurotiomycetidae</taxon>
        <taxon>Onygenales</taxon>
        <taxon>Arthrodermataceae</taxon>
        <taxon>Trichophyton</taxon>
    </lineage>
</organism>
<evidence type="ECO:0008006" key="4">
    <source>
        <dbReference type="Google" id="ProtNLM"/>
    </source>
</evidence>
<dbReference type="AlphaFoldDB" id="A0A022VVE4"/>
<reference evidence="3" key="1">
    <citation type="submission" date="2014-02" db="EMBL/GenBank/DDBJ databases">
        <title>The Genome Sequence of Trichophyton rubrum (morphotype fischeri) CBS 288.86.</title>
        <authorList>
            <consortium name="The Broad Institute Genomics Platform"/>
            <person name="Cuomo C.A."/>
            <person name="White T.C."/>
            <person name="Graser Y."/>
            <person name="Martinez-Rossi N."/>
            <person name="Heitman J."/>
            <person name="Young S.K."/>
            <person name="Zeng Q."/>
            <person name="Gargeya S."/>
            <person name="Abouelleil A."/>
            <person name="Alvarado L."/>
            <person name="Chapman S.B."/>
            <person name="Gainer-Dewar J."/>
            <person name="Goldberg J."/>
            <person name="Griggs A."/>
            <person name="Gujja S."/>
            <person name="Hansen M."/>
            <person name="Howarth C."/>
            <person name="Imamovic A."/>
            <person name="Larimer J."/>
            <person name="Martinez D."/>
            <person name="Murphy C."/>
            <person name="Pearson M.D."/>
            <person name="Persinoti G."/>
            <person name="Poon T."/>
            <person name="Priest M."/>
            <person name="Roberts A.D."/>
            <person name="Saif S."/>
            <person name="Shea T.D."/>
            <person name="Sykes S.N."/>
            <person name="Wortman J."/>
            <person name="Nusbaum C."/>
            <person name="Birren B."/>
        </authorList>
    </citation>
    <scope>NUCLEOTIDE SEQUENCE [LARGE SCALE GENOMIC DNA]</scope>
    <source>
        <strain evidence="3">CBS 288.86</strain>
    </source>
</reference>
<feature type="domain" description="NACHT-NTPase and P-loop NTPases N-terminal" evidence="2">
    <location>
        <begin position="10"/>
        <end position="131"/>
    </location>
</feature>
<evidence type="ECO:0000259" key="1">
    <source>
        <dbReference type="Pfam" id="PF17106"/>
    </source>
</evidence>
<proteinExistence type="predicted"/>
<feature type="domain" description="NACHT-NTPase sigma" evidence="1">
    <location>
        <begin position="170"/>
        <end position="201"/>
    </location>
</feature>
<gene>
    <name evidence="3" type="ORF">H103_06494</name>
</gene>
<dbReference type="InterPro" id="IPR031353">
    <property type="entry name" value="NACHT_sigma"/>
</dbReference>
<evidence type="ECO:0000313" key="3">
    <source>
        <dbReference type="EMBL" id="EZF50055.1"/>
    </source>
</evidence>
<name>A0A022VVE4_TRIRU</name>
<dbReference type="OrthoDB" id="1658288at2759"/>
<dbReference type="Proteomes" id="UP000023758">
    <property type="component" value="Unassembled WGS sequence"/>
</dbReference>
<dbReference type="HOGENOM" id="CLU_080513_1_0_1"/>
<dbReference type="EMBL" id="KK207892">
    <property type="protein sequence ID" value="EZF50055.1"/>
    <property type="molecule type" value="Genomic_DNA"/>
</dbReference>
<dbReference type="InterPro" id="IPR031352">
    <property type="entry name" value="SesA"/>
</dbReference>
<dbReference type="Pfam" id="PF17106">
    <property type="entry name" value="NACHT_sigma"/>
    <property type="match status" value="1"/>
</dbReference>
<dbReference type="Pfam" id="PF17107">
    <property type="entry name" value="SesA"/>
    <property type="match status" value="1"/>
</dbReference>